<keyword evidence="2" id="KW-1185">Reference proteome</keyword>
<proteinExistence type="predicted"/>
<accession>A0ABW3DBK8</accession>
<reference evidence="2" key="1">
    <citation type="journal article" date="2019" name="Int. J. Syst. Evol. Microbiol.">
        <title>The Global Catalogue of Microorganisms (GCM) 10K type strain sequencing project: providing services to taxonomists for standard genome sequencing and annotation.</title>
        <authorList>
            <consortium name="The Broad Institute Genomics Platform"/>
            <consortium name="The Broad Institute Genome Sequencing Center for Infectious Disease"/>
            <person name="Wu L."/>
            <person name="Ma J."/>
        </authorList>
    </citation>
    <scope>NUCLEOTIDE SEQUENCE [LARGE SCALE GENOMIC DNA]</scope>
    <source>
        <strain evidence="2">CCUG 57263</strain>
    </source>
</reference>
<gene>
    <name evidence="1" type="ORF">ACFQ03_12290</name>
</gene>
<name>A0ABW3DBK8_9BACL</name>
<sequence>MISDEELDRYRLEGTRVRVVRDADPANDVRGFVMAWDDKTVLIRKMNRKVIKLDRNYIYQPYNEERKLPE</sequence>
<evidence type="ECO:0000313" key="2">
    <source>
        <dbReference type="Proteomes" id="UP001597120"/>
    </source>
</evidence>
<dbReference type="EMBL" id="JBHTIU010000039">
    <property type="protein sequence ID" value="MFD0869931.1"/>
    <property type="molecule type" value="Genomic_DNA"/>
</dbReference>
<protein>
    <submittedName>
        <fullName evidence="1">Uncharacterized protein</fullName>
    </submittedName>
</protein>
<evidence type="ECO:0000313" key="1">
    <source>
        <dbReference type="EMBL" id="MFD0869931.1"/>
    </source>
</evidence>
<dbReference type="Proteomes" id="UP001597120">
    <property type="component" value="Unassembled WGS sequence"/>
</dbReference>
<dbReference type="RefSeq" id="WP_379288399.1">
    <property type="nucleotide sequence ID" value="NZ_JBHTIU010000039.1"/>
</dbReference>
<comment type="caution">
    <text evidence="1">The sequence shown here is derived from an EMBL/GenBank/DDBJ whole genome shotgun (WGS) entry which is preliminary data.</text>
</comment>
<organism evidence="1 2">
    <name type="scientific">Paenibacillus residui</name>
    <dbReference type="NCBI Taxonomy" id="629724"/>
    <lineage>
        <taxon>Bacteria</taxon>
        <taxon>Bacillati</taxon>
        <taxon>Bacillota</taxon>
        <taxon>Bacilli</taxon>
        <taxon>Bacillales</taxon>
        <taxon>Paenibacillaceae</taxon>
        <taxon>Paenibacillus</taxon>
    </lineage>
</organism>